<name>A0A5A7SFS8_9NOCA</name>
<gene>
    <name evidence="2" type="ORF">FOY51_05585</name>
</gene>
<dbReference type="PANTHER" id="PTHR43194">
    <property type="entry name" value="HYDROLASE ALPHA/BETA FOLD FAMILY"/>
    <property type="match status" value="1"/>
</dbReference>
<keyword evidence="2" id="KW-0378">Hydrolase</keyword>
<dbReference type="AlphaFoldDB" id="A0A5A7SFS8"/>
<dbReference type="GO" id="GO:0016787">
    <property type="term" value="F:hydrolase activity"/>
    <property type="evidence" value="ECO:0007669"/>
    <property type="project" value="UniProtKB-KW"/>
</dbReference>
<dbReference type="SUPFAM" id="SSF53474">
    <property type="entry name" value="alpha/beta-Hydrolases"/>
    <property type="match status" value="1"/>
</dbReference>
<sequence length="304" mass="33903">MAIAQPVGERPAWVDDDLFPFESRFVELDGNVVHYVDEGSGPILLMLTGNPVWSFVYREVIVALRDRFRCIAVDFPGFGLSTGAPGFGYRAQDHADLLVSFLDWLDLSQVTLVGHNWGGPFGLYAAQQRPGMFERLVLSNTWAWPLNGDPSSEVFSRGMGNAIGRAVIRRSNLLVKFYIPASHKRRKLSDAEMAHYHHAMPTPERRHPCAVLPGELVGAREFFTYLAENLGAVEQLSTLIVWADSDPIFTDKYRKRLEASFPNHSTTVLRGTGHFLQSDAPAEFVEAIDGWWAELGSPTTSLPD</sequence>
<dbReference type="OrthoDB" id="812569at2"/>
<dbReference type="Pfam" id="PF00561">
    <property type="entry name" value="Abhydrolase_1"/>
    <property type="match status" value="1"/>
</dbReference>
<evidence type="ECO:0000313" key="2">
    <source>
        <dbReference type="EMBL" id="KAA0024042.1"/>
    </source>
</evidence>
<dbReference type="RefSeq" id="WP_149429202.1">
    <property type="nucleotide sequence ID" value="NZ_VLNY01000002.1"/>
</dbReference>
<dbReference type="InterPro" id="IPR000073">
    <property type="entry name" value="AB_hydrolase_1"/>
</dbReference>
<proteinExistence type="predicted"/>
<dbReference type="EMBL" id="VLNY01000002">
    <property type="protein sequence ID" value="KAA0024042.1"/>
    <property type="molecule type" value="Genomic_DNA"/>
</dbReference>
<keyword evidence="3" id="KW-1185">Reference proteome</keyword>
<organism evidence="2 3">
    <name type="scientific">Antrihabitans cavernicola</name>
    <dbReference type="NCBI Taxonomy" id="2495913"/>
    <lineage>
        <taxon>Bacteria</taxon>
        <taxon>Bacillati</taxon>
        <taxon>Actinomycetota</taxon>
        <taxon>Actinomycetes</taxon>
        <taxon>Mycobacteriales</taxon>
        <taxon>Nocardiaceae</taxon>
        <taxon>Antrihabitans</taxon>
    </lineage>
</organism>
<comment type="caution">
    <text evidence="2">The sequence shown here is derived from an EMBL/GenBank/DDBJ whole genome shotgun (WGS) entry which is preliminary data.</text>
</comment>
<evidence type="ECO:0000259" key="1">
    <source>
        <dbReference type="Pfam" id="PF00561"/>
    </source>
</evidence>
<evidence type="ECO:0000313" key="3">
    <source>
        <dbReference type="Proteomes" id="UP000322244"/>
    </source>
</evidence>
<protein>
    <submittedName>
        <fullName evidence="2">Alpha/beta fold hydrolase</fullName>
    </submittedName>
</protein>
<dbReference type="InterPro" id="IPR029058">
    <property type="entry name" value="AB_hydrolase_fold"/>
</dbReference>
<dbReference type="InterPro" id="IPR050228">
    <property type="entry name" value="Carboxylesterase_BioH"/>
</dbReference>
<dbReference type="PANTHER" id="PTHR43194:SF2">
    <property type="entry name" value="PEROXISOMAL MEMBRANE PROTEIN LPX1"/>
    <property type="match status" value="1"/>
</dbReference>
<dbReference type="PRINTS" id="PR00111">
    <property type="entry name" value="ABHYDROLASE"/>
</dbReference>
<reference evidence="2 3" key="1">
    <citation type="submission" date="2019-07" db="EMBL/GenBank/DDBJ databases">
        <title>Rhodococcus cavernicolus sp. nov., isolated from a cave.</title>
        <authorList>
            <person name="Lee S.D."/>
        </authorList>
    </citation>
    <scope>NUCLEOTIDE SEQUENCE [LARGE SCALE GENOMIC DNA]</scope>
    <source>
        <strain evidence="2 3">C1-24</strain>
    </source>
</reference>
<dbReference type="Proteomes" id="UP000322244">
    <property type="component" value="Unassembled WGS sequence"/>
</dbReference>
<feature type="domain" description="AB hydrolase-1" evidence="1">
    <location>
        <begin position="42"/>
        <end position="281"/>
    </location>
</feature>
<accession>A0A5A7SFS8</accession>
<dbReference type="Gene3D" id="3.40.50.1820">
    <property type="entry name" value="alpha/beta hydrolase"/>
    <property type="match status" value="1"/>
</dbReference>